<keyword evidence="2 6" id="KW-0808">Transferase</keyword>
<evidence type="ECO:0000256" key="1">
    <source>
        <dbReference type="ARBA" id="ARBA00022603"/>
    </source>
</evidence>
<name>A0ABW2C347_9PSEU</name>
<evidence type="ECO:0000256" key="3">
    <source>
        <dbReference type="ARBA" id="ARBA00022691"/>
    </source>
</evidence>
<feature type="region of interest" description="Disordered" evidence="4">
    <location>
        <begin position="1"/>
        <end position="22"/>
    </location>
</feature>
<dbReference type="Gene3D" id="3.40.50.150">
    <property type="entry name" value="Vaccinia Virus protein VP39"/>
    <property type="match status" value="1"/>
</dbReference>
<proteinExistence type="predicted"/>
<evidence type="ECO:0000313" key="6">
    <source>
        <dbReference type="EMBL" id="MFC6869045.1"/>
    </source>
</evidence>
<dbReference type="EMBL" id="JBHSXX010000001">
    <property type="protein sequence ID" value="MFC6869045.1"/>
    <property type="molecule type" value="Genomic_DNA"/>
</dbReference>
<dbReference type="RefSeq" id="WP_345393290.1">
    <property type="nucleotide sequence ID" value="NZ_BAABLA010000018.1"/>
</dbReference>
<keyword evidence="1 6" id="KW-0489">Methyltransferase</keyword>
<evidence type="ECO:0000313" key="7">
    <source>
        <dbReference type="Proteomes" id="UP001596337"/>
    </source>
</evidence>
<dbReference type="EC" id="2.1.1.-" evidence="6"/>
<dbReference type="SUPFAM" id="SSF53335">
    <property type="entry name" value="S-adenosyl-L-methionine-dependent methyltransferases"/>
    <property type="match status" value="1"/>
</dbReference>
<dbReference type="PANTHER" id="PTHR43591:SF24">
    <property type="entry name" value="2-METHOXY-6-POLYPRENYL-1,4-BENZOQUINOL METHYLASE, MITOCHONDRIAL"/>
    <property type="match status" value="1"/>
</dbReference>
<feature type="domain" description="Methyltransferase" evidence="5">
    <location>
        <begin position="61"/>
        <end position="152"/>
    </location>
</feature>
<organism evidence="6 7">
    <name type="scientific">Haloechinothrix salitolerans</name>
    <dbReference type="NCBI Taxonomy" id="926830"/>
    <lineage>
        <taxon>Bacteria</taxon>
        <taxon>Bacillati</taxon>
        <taxon>Actinomycetota</taxon>
        <taxon>Actinomycetes</taxon>
        <taxon>Pseudonocardiales</taxon>
        <taxon>Pseudonocardiaceae</taxon>
        <taxon>Haloechinothrix</taxon>
    </lineage>
</organism>
<reference evidence="7" key="1">
    <citation type="journal article" date="2019" name="Int. J. Syst. Evol. Microbiol.">
        <title>The Global Catalogue of Microorganisms (GCM) 10K type strain sequencing project: providing services to taxonomists for standard genome sequencing and annotation.</title>
        <authorList>
            <consortium name="The Broad Institute Genomics Platform"/>
            <consortium name="The Broad Institute Genome Sequencing Center for Infectious Disease"/>
            <person name="Wu L."/>
            <person name="Ma J."/>
        </authorList>
    </citation>
    <scope>NUCLEOTIDE SEQUENCE [LARGE SCALE GENOMIC DNA]</scope>
    <source>
        <strain evidence="7">KCTC 32255</strain>
    </source>
</reference>
<dbReference type="GO" id="GO:0032259">
    <property type="term" value="P:methylation"/>
    <property type="evidence" value="ECO:0007669"/>
    <property type="project" value="UniProtKB-KW"/>
</dbReference>
<dbReference type="CDD" id="cd02440">
    <property type="entry name" value="AdoMet_MTases"/>
    <property type="match status" value="1"/>
</dbReference>
<evidence type="ECO:0000256" key="2">
    <source>
        <dbReference type="ARBA" id="ARBA00022679"/>
    </source>
</evidence>
<evidence type="ECO:0000256" key="4">
    <source>
        <dbReference type="SAM" id="MobiDB-lite"/>
    </source>
</evidence>
<dbReference type="PROSITE" id="PS51608">
    <property type="entry name" value="SAM_MT_UBIE"/>
    <property type="match status" value="1"/>
</dbReference>
<protein>
    <submittedName>
        <fullName evidence="6">Class I SAM-dependent methyltransferase</fullName>
        <ecNumber evidence="6">2.1.1.-</ecNumber>
    </submittedName>
</protein>
<dbReference type="Pfam" id="PF13649">
    <property type="entry name" value="Methyltransf_25"/>
    <property type="match status" value="1"/>
</dbReference>
<dbReference type="GO" id="GO:0008168">
    <property type="term" value="F:methyltransferase activity"/>
    <property type="evidence" value="ECO:0007669"/>
    <property type="project" value="UniProtKB-KW"/>
</dbReference>
<dbReference type="InterPro" id="IPR004033">
    <property type="entry name" value="UbiE/COQ5_MeTrFase"/>
</dbReference>
<sequence>MSHDAHEDPAATNTASRRGGHSWSGVSVAAERYEHDLVPALFEPWASVLIDVADIRPGDRVLDLACGTGVVARAAARRVMPHGHVCGLDVNENMLAIARRADADIEWRQTDASRIDLPDASFDVAVCQQGLQFFPDRLAALRELHRVLAPGGRAVIATWCALDDGDAGYAPIAAALQRHRPDDPAPLRFITAIFALSDPTELTRLLEHAGFDDIDVERRTGTVRFPSAEAWVEAFLAAAPVPSIASLSPATRAAIIADAASALQSYVDSAGMAFGLHTNIALCRAHRAGL</sequence>
<dbReference type="InterPro" id="IPR041698">
    <property type="entry name" value="Methyltransf_25"/>
</dbReference>
<dbReference type="PANTHER" id="PTHR43591">
    <property type="entry name" value="METHYLTRANSFERASE"/>
    <property type="match status" value="1"/>
</dbReference>
<evidence type="ECO:0000259" key="5">
    <source>
        <dbReference type="Pfam" id="PF13649"/>
    </source>
</evidence>
<comment type="caution">
    <text evidence="6">The sequence shown here is derived from an EMBL/GenBank/DDBJ whole genome shotgun (WGS) entry which is preliminary data.</text>
</comment>
<accession>A0ABW2C347</accession>
<dbReference type="Proteomes" id="UP001596337">
    <property type="component" value="Unassembled WGS sequence"/>
</dbReference>
<keyword evidence="3" id="KW-0949">S-adenosyl-L-methionine</keyword>
<gene>
    <name evidence="6" type="ORF">ACFQGD_18025</name>
</gene>
<keyword evidence="7" id="KW-1185">Reference proteome</keyword>
<dbReference type="InterPro" id="IPR029063">
    <property type="entry name" value="SAM-dependent_MTases_sf"/>
</dbReference>